<dbReference type="GeneID" id="61175758"/>
<evidence type="ECO:0000313" key="1">
    <source>
        <dbReference type="EMBL" id="ALO26206.1"/>
    </source>
</evidence>
<accession>A0A0S2IRC4</accession>
<proteinExistence type="predicted"/>
<dbReference type="EMBL" id="CP012029">
    <property type="protein sequence ID" value="ALO26206.1"/>
    <property type="molecule type" value="Genomic_DNA"/>
</dbReference>
<name>A0A0S2IRC4_LEPBO</name>
<organism evidence="1">
    <name type="scientific">Leptospira borgpetersenii serovar Ballum</name>
    <dbReference type="NCBI Taxonomy" id="280505"/>
    <lineage>
        <taxon>Bacteria</taxon>
        <taxon>Pseudomonadati</taxon>
        <taxon>Spirochaetota</taxon>
        <taxon>Spirochaetia</taxon>
        <taxon>Leptospirales</taxon>
        <taxon>Leptospiraceae</taxon>
        <taxon>Leptospira</taxon>
    </lineage>
</organism>
<gene>
    <name evidence="1" type="ORF">LBBP_01931</name>
</gene>
<evidence type="ECO:0000313" key="2">
    <source>
        <dbReference type="Proteomes" id="UP000058857"/>
    </source>
</evidence>
<dbReference type="RefSeq" id="WP_002735518.1">
    <property type="nucleotide sequence ID" value="NZ_CP012029.1"/>
</dbReference>
<protein>
    <submittedName>
        <fullName evidence="1">Uncharacterized protein</fullName>
    </submittedName>
</protein>
<dbReference type="Proteomes" id="UP000058857">
    <property type="component" value="Chromosome 1"/>
</dbReference>
<dbReference type="AlphaFoldDB" id="A0A0S2IRC4"/>
<sequence length="58" mass="6573">MQFAETKKRTALAKRTAFRRKAFYPLNVGVPTSEGLGQVFSYNLSENAIYRATIEARC</sequence>
<dbReference type="PATRIC" id="fig|280505.15.peg.1893"/>
<reference evidence="1 2" key="1">
    <citation type="journal article" date="2015" name="PLoS Negl. Trop. Dis.">
        <title>Distribution of Plasmids in Distinct Leptospira Pathogenic Species.</title>
        <authorList>
            <person name="Wang Y."/>
            <person name="Zhuang X."/>
            <person name="Zhong Y."/>
            <person name="Zhang C."/>
            <person name="Zhang Y."/>
            <person name="Zeng L."/>
            <person name="Zhu Y."/>
            <person name="He P."/>
            <person name="Dong K."/>
            <person name="Pal U."/>
            <person name="Guo X."/>
            <person name="Qin J."/>
        </authorList>
    </citation>
    <scope>NUCLEOTIDE SEQUENCE [LARGE SCALE GENOMIC DNA]</scope>
    <source>
        <strain evidence="1 2">56604</strain>
    </source>
</reference>